<reference evidence="3" key="1">
    <citation type="journal article" date="2020" name="bioRxiv">
        <title>A rank-normalized archaeal taxonomy based on genome phylogeny resolves widespread incomplete and uneven classifications.</title>
        <authorList>
            <person name="Rinke C."/>
            <person name="Chuvochina M."/>
            <person name="Mussig A.J."/>
            <person name="Chaumeil P.-A."/>
            <person name="Waite D.W."/>
            <person name="Whitman W.B."/>
            <person name="Parks D.H."/>
            <person name="Hugenholtz P."/>
        </authorList>
    </citation>
    <scope>NUCLEOTIDE SEQUENCE [LARGE SCALE GENOMIC DNA]</scope>
</reference>
<proteinExistence type="predicted"/>
<name>A0A7J4IX16_9ARCH</name>
<dbReference type="EMBL" id="DUGC01000085">
    <property type="protein sequence ID" value="HIH10083.1"/>
    <property type="molecule type" value="Genomic_DNA"/>
</dbReference>
<evidence type="ECO:0000313" key="3">
    <source>
        <dbReference type="Proteomes" id="UP000565078"/>
    </source>
</evidence>
<feature type="transmembrane region" description="Helical" evidence="1">
    <location>
        <begin position="16"/>
        <end position="38"/>
    </location>
</feature>
<feature type="transmembrane region" description="Helical" evidence="1">
    <location>
        <begin position="101"/>
        <end position="119"/>
    </location>
</feature>
<organism evidence="2 3">
    <name type="scientific">Candidatus Iainarchaeum sp</name>
    <dbReference type="NCBI Taxonomy" id="3101447"/>
    <lineage>
        <taxon>Archaea</taxon>
        <taxon>Candidatus Iainarchaeota</taxon>
        <taxon>Candidatus Iainarchaeia</taxon>
        <taxon>Candidatus Iainarchaeales</taxon>
        <taxon>Candidatus Iainarchaeaceae</taxon>
        <taxon>Candidatus Iainarchaeum</taxon>
    </lineage>
</organism>
<keyword evidence="1" id="KW-0812">Transmembrane</keyword>
<evidence type="ECO:0000256" key="1">
    <source>
        <dbReference type="SAM" id="Phobius"/>
    </source>
</evidence>
<gene>
    <name evidence="2" type="ORF">HA254_05450</name>
</gene>
<comment type="caution">
    <text evidence="2">The sequence shown here is derived from an EMBL/GenBank/DDBJ whole genome shotgun (WGS) entry which is preliminary data.</text>
</comment>
<accession>A0A7J4IX16</accession>
<keyword evidence="1" id="KW-0472">Membrane</keyword>
<feature type="transmembrane region" description="Helical" evidence="1">
    <location>
        <begin position="67"/>
        <end position="89"/>
    </location>
</feature>
<protein>
    <submittedName>
        <fullName evidence="2">Uncharacterized protein</fullName>
    </submittedName>
</protein>
<keyword evidence="1" id="KW-1133">Transmembrane helix</keyword>
<sequence length="120" mass="13503">MSTFFEFVGNLLSLNFGWVVNFLLSNLFWLFALSLLVHILFGGKMFFRALIFLTFALWLWNDFGELSGVGFVGAQIISVYYISKIAILTFVENTPSLKNHLLVISTVTGLVSLVLANIFL</sequence>
<dbReference type="AlphaFoldDB" id="A0A7J4IX16"/>
<dbReference type="Proteomes" id="UP000565078">
    <property type="component" value="Unassembled WGS sequence"/>
</dbReference>
<evidence type="ECO:0000313" key="2">
    <source>
        <dbReference type="EMBL" id="HIH10083.1"/>
    </source>
</evidence>
<feature type="transmembrane region" description="Helical" evidence="1">
    <location>
        <begin position="45"/>
        <end position="61"/>
    </location>
</feature>